<dbReference type="AlphaFoldDB" id="A0A0U1DQ04"/>
<feature type="transmembrane region" description="Helical" evidence="2">
    <location>
        <begin position="12"/>
        <end position="31"/>
    </location>
</feature>
<name>A0A0U1DQ04_9MYCO</name>
<accession>A0A0U1DQ04</accession>
<keyword evidence="2" id="KW-0812">Transmembrane</keyword>
<dbReference type="STRING" id="761804.BN000_04995"/>
<dbReference type="Pfam" id="PF02470">
    <property type="entry name" value="MlaD"/>
    <property type="match status" value="1"/>
</dbReference>
<sequence length="482" mass="51003">MPPLSRRILIQLAIFVVVALAGGAVMVFGYIQVPAMVGIGRYRVTVELPQAAGLYPSGNVTYRGTEVGRVDTVRLTNTGVAAVLSLKSGIDIPSDLDAQVHSQSAVGEQYVALLPRRDSPPLRDGDVIRADRVSVPPDLDTMLDAANRGMQSVPRADLKTLVDEASTAVGGLGPDISRLVAGASSLSIDARKNLGALLTLIDDAKPVLDTQSDTPDAVQAWAAHLADLTGGVRKSDAAVRQVLEQGAPAIGEIRQLLDRVNPTLPVILANLVGVGQVALTYHAGLEQLLVLLPQAVATIQAINVPNRNTKQGYKGAFLSFNLRLNLPPPCLTGFLPAQQQRVPSWEDYPDRPAGDLYCRVPQDSAQNVRGVRNTPCVGRPGKRGPTVQMCDSDESYIPLNDGYNWKGDPNATLSGQPVPQPRTPAAPAPAVPAPVPVPIPAAEYDPATGTYVGPDGHVHTQSDLATAGGKERTWQTMLLPPN</sequence>
<dbReference type="GO" id="GO:0005576">
    <property type="term" value="C:extracellular region"/>
    <property type="evidence" value="ECO:0007669"/>
    <property type="project" value="TreeGrafter"/>
</dbReference>
<dbReference type="Proteomes" id="UP000199601">
    <property type="component" value="Unassembled WGS sequence"/>
</dbReference>
<dbReference type="EMBL" id="CTEC01000002">
    <property type="protein sequence ID" value="CQD20695.1"/>
    <property type="molecule type" value="Genomic_DNA"/>
</dbReference>
<proteinExistence type="predicted"/>
<organism evidence="4 5">
    <name type="scientific">Mycobacterium europaeum</name>
    <dbReference type="NCBI Taxonomy" id="761804"/>
    <lineage>
        <taxon>Bacteria</taxon>
        <taxon>Bacillati</taxon>
        <taxon>Actinomycetota</taxon>
        <taxon>Actinomycetes</taxon>
        <taxon>Mycobacteriales</taxon>
        <taxon>Mycobacteriaceae</taxon>
        <taxon>Mycobacterium</taxon>
        <taxon>Mycobacterium simiae complex</taxon>
    </lineage>
</organism>
<evidence type="ECO:0000313" key="4">
    <source>
        <dbReference type="EMBL" id="CQD20695.1"/>
    </source>
</evidence>
<dbReference type="OrthoDB" id="4741753at2"/>
<dbReference type="RefSeq" id="WP_085241478.1">
    <property type="nucleotide sequence ID" value="NZ_CTEC01000002.1"/>
</dbReference>
<dbReference type="NCBIfam" id="TIGR00996">
    <property type="entry name" value="Mtu_fam_mce"/>
    <property type="match status" value="1"/>
</dbReference>
<protein>
    <submittedName>
        <fullName evidence="4">Virulence factor Mce family protein</fullName>
    </submittedName>
</protein>
<evidence type="ECO:0000259" key="3">
    <source>
        <dbReference type="Pfam" id="PF02470"/>
    </source>
</evidence>
<dbReference type="PANTHER" id="PTHR33371:SF16">
    <property type="entry name" value="MCE-FAMILY PROTEIN MCE3F"/>
    <property type="match status" value="1"/>
</dbReference>
<evidence type="ECO:0000313" key="5">
    <source>
        <dbReference type="Proteomes" id="UP000199601"/>
    </source>
</evidence>
<evidence type="ECO:0000256" key="1">
    <source>
        <dbReference type="SAM" id="MobiDB-lite"/>
    </source>
</evidence>
<evidence type="ECO:0000256" key="2">
    <source>
        <dbReference type="SAM" id="Phobius"/>
    </source>
</evidence>
<reference evidence="5" key="1">
    <citation type="submission" date="2015-03" db="EMBL/GenBank/DDBJ databases">
        <authorList>
            <person name="Urmite Genomes"/>
        </authorList>
    </citation>
    <scope>NUCLEOTIDE SEQUENCE [LARGE SCALE GENOMIC DNA]</scope>
    <source>
        <strain evidence="5">CSUR P1344</strain>
    </source>
</reference>
<keyword evidence="2" id="KW-0472">Membrane</keyword>
<feature type="compositionally biased region" description="Pro residues" evidence="1">
    <location>
        <begin position="418"/>
        <end position="430"/>
    </location>
</feature>
<keyword evidence="5" id="KW-1185">Reference proteome</keyword>
<dbReference type="InterPro" id="IPR005693">
    <property type="entry name" value="Mce"/>
</dbReference>
<keyword evidence="2" id="KW-1133">Transmembrane helix</keyword>
<dbReference type="PANTHER" id="PTHR33371">
    <property type="entry name" value="INTERMEMBRANE PHOSPHOLIPID TRANSPORT SYSTEM BINDING PROTEIN MLAD-RELATED"/>
    <property type="match status" value="1"/>
</dbReference>
<gene>
    <name evidence="4" type="ORF">BN000_04995</name>
</gene>
<dbReference type="InterPro" id="IPR003399">
    <property type="entry name" value="Mce/MlaD"/>
</dbReference>
<feature type="domain" description="Mce/MlaD" evidence="3">
    <location>
        <begin position="41"/>
        <end position="115"/>
    </location>
</feature>
<dbReference type="InterPro" id="IPR052336">
    <property type="entry name" value="MlaD_Phospholipid_Transporter"/>
</dbReference>
<feature type="region of interest" description="Disordered" evidence="1">
    <location>
        <begin position="407"/>
        <end position="430"/>
    </location>
</feature>